<comment type="caution">
    <text evidence="7">The sequence shown here is derived from an EMBL/GenBank/DDBJ whole genome shotgun (WGS) entry which is preliminary data.</text>
</comment>
<evidence type="ECO:0000313" key="7">
    <source>
        <dbReference type="EMBL" id="GAH49499.1"/>
    </source>
</evidence>
<accession>X1H6P1</accession>
<evidence type="ECO:0000256" key="4">
    <source>
        <dbReference type="ARBA" id="ARBA00023125"/>
    </source>
</evidence>
<dbReference type="PROSITE" id="PS50110">
    <property type="entry name" value="RESPONSE_REGULATORY"/>
    <property type="match status" value="1"/>
</dbReference>
<keyword evidence="4" id="KW-0238">DNA-binding</keyword>
<organism evidence="7">
    <name type="scientific">marine sediment metagenome</name>
    <dbReference type="NCBI Taxonomy" id="412755"/>
    <lineage>
        <taxon>unclassified sequences</taxon>
        <taxon>metagenomes</taxon>
        <taxon>ecological metagenomes</taxon>
    </lineage>
</organism>
<keyword evidence="1" id="KW-0597">Phosphoprotein</keyword>
<evidence type="ECO:0000256" key="5">
    <source>
        <dbReference type="ARBA" id="ARBA00023163"/>
    </source>
</evidence>
<dbReference type="SMART" id="SM00448">
    <property type="entry name" value="REC"/>
    <property type="match status" value="1"/>
</dbReference>
<protein>
    <recommendedName>
        <fullName evidence="6">Response regulatory domain-containing protein</fullName>
    </recommendedName>
</protein>
<sequence length="133" mass="14717">MKKHTCIMVVDDEQAILRMLNRTLEPEGYGVILADSGSSALALLEECRPDLVILDIMMPGLDGFQVLDLIRQRSNIPVIMLTARGEVTTLRDALSLGADDYVRKPFGTRELLARIRAKLRRAGPEITMPIKGG</sequence>
<keyword evidence="2" id="KW-0902">Two-component regulatory system</keyword>
<dbReference type="GO" id="GO:0005829">
    <property type="term" value="C:cytosol"/>
    <property type="evidence" value="ECO:0007669"/>
    <property type="project" value="TreeGrafter"/>
</dbReference>
<reference evidence="7" key="1">
    <citation type="journal article" date="2014" name="Front. Microbiol.">
        <title>High frequency of phylogenetically diverse reductive dehalogenase-homologous genes in deep subseafloor sedimentary metagenomes.</title>
        <authorList>
            <person name="Kawai M."/>
            <person name="Futagami T."/>
            <person name="Toyoda A."/>
            <person name="Takaki Y."/>
            <person name="Nishi S."/>
            <person name="Hori S."/>
            <person name="Arai W."/>
            <person name="Tsubouchi T."/>
            <person name="Morono Y."/>
            <person name="Uchiyama I."/>
            <person name="Ito T."/>
            <person name="Fujiyama A."/>
            <person name="Inagaki F."/>
            <person name="Takami H."/>
        </authorList>
    </citation>
    <scope>NUCLEOTIDE SEQUENCE</scope>
    <source>
        <strain evidence="7">Expedition CK06-06</strain>
    </source>
</reference>
<dbReference type="Pfam" id="PF00072">
    <property type="entry name" value="Response_reg"/>
    <property type="match status" value="1"/>
</dbReference>
<evidence type="ECO:0000256" key="2">
    <source>
        <dbReference type="ARBA" id="ARBA00023012"/>
    </source>
</evidence>
<dbReference type="CDD" id="cd17574">
    <property type="entry name" value="REC_OmpR"/>
    <property type="match status" value="1"/>
</dbReference>
<keyword evidence="3" id="KW-0805">Transcription regulation</keyword>
<gene>
    <name evidence="7" type="ORF">S03H2_33626</name>
</gene>
<dbReference type="InterPro" id="IPR011006">
    <property type="entry name" value="CheY-like_superfamily"/>
</dbReference>
<feature type="domain" description="Response regulatory" evidence="6">
    <location>
        <begin position="6"/>
        <end position="119"/>
    </location>
</feature>
<evidence type="ECO:0000256" key="1">
    <source>
        <dbReference type="ARBA" id="ARBA00022553"/>
    </source>
</evidence>
<keyword evidence="5" id="KW-0804">Transcription</keyword>
<dbReference type="GO" id="GO:0032993">
    <property type="term" value="C:protein-DNA complex"/>
    <property type="evidence" value="ECO:0007669"/>
    <property type="project" value="TreeGrafter"/>
</dbReference>
<dbReference type="AlphaFoldDB" id="X1H6P1"/>
<proteinExistence type="predicted"/>
<dbReference type="GO" id="GO:0000976">
    <property type="term" value="F:transcription cis-regulatory region binding"/>
    <property type="evidence" value="ECO:0007669"/>
    <property type="project" value="TreeGrafter"/>
</dbReference>
<dbReference type="GO" id="GO:0000156">
    <property type="term" value="F:phosphorelay response regulator activity"/>
    <property type="evidence" value="ECO:0007669"/>
    <property type="project" value="TreeGrafter"/>
</dbReference>
<name>X1H6P1_9ZZZZ</name>
<feature type="non-terminal residue" evidence="7">
    <location>
        <position position="133"/>
    </location>
</feature>
<dbReference type="FunFam" id="3.40.50.2300:FF:000001">
    <property type="entry name" value="DNA-binding response regulator PhoB"/>
    <property type="match status" value="1"/>
</dbReference>
<evidence type="ECO:0000259" key="6">
    <source>
        <dbReference type="PROSITE" id="PS50110"/>
    </source>
</evidence>
<dbReference type="SUPFAM" id="SSF52172">
    <property type="entry name" value="CheY-like"/>
    <property type="match status" value="1"/>
</dbReference>
<dbReference type="Gene3D" id="3.40.50.2300">
    <property type="match status" value="1"/>
</dbReference>
<dbReference type="PANTHER" id="PTHR48111">
    <property type="entry name" value="REGULATOR OF RPOS"/>
    <property type="match status" value="1"/>
</dbReference>
<dbReference type="GO" id="GO:0006355">
    <property type="term" value="P:regulation of DNA-templated transcription"/>
    <property type="evidence" value="ECO:0007669"/>
    <property type="project" value="TreeGrafter"/>
</dbReference>
<evidence type="ECO:0000256" key="3">
    <source>
        <dbReference type="ARBA" id="ARBA00023015"/>
    </source>
</evidence>
<dbReference type="InterPro" id="IPR001789">
    <property type="entry name" value="Sig_transdc_resp-reg_receiver"/>
</dbReference>
<dbReference type="PANTHER" id="PTHR48111:SF1">
    <property type="entry name" value="TWO-COMPONENT RESPONSE REGULATOR ORR33"/>
    <property type="match status" value="1"/>
</dbReference>
<dbReference type="InterPro" id="IPR039420">
    <property type="entry name" value="WalR-like"/>
</dbReference>
<dbReference type="EMBL" id="BARU01020480">
    <property type="protein sequence ID" value="GAH49499.1"/>
    <property type="molecule type" value="Genomic_DNA"/>
</dbReference>